<organism evidence="5 6">
    <name type="scientific">Kibdelosporangium aridum</name>
    <dbReference type="NCBI Taxonomy" id="2030"/>
    <lineage>
        <taxon>Bacteria</taxon>
        <taxon>Bacillati</taxon>
        <taxon>Actinomycetota</taxon>
        <taxon>Actinomycetes</taxon>
        <taxon>Pseudonocardiales</taxon>
        <taxon>Pseudonocardiaceae</taxon>
        <taxon>Kibdelosporangium</taxon>
    </lineage>
</organism>
<keyword evidence="1" id="KW-0805">Transcription regulation</keyword>
<dbReference type="Pfam" id="PF03861">
    <property type="entry name" value="ANTAR"/>
    <property type="match status" value="1"/>
</dbReference>
<proteinExistence type="predicted"/>
<feature type="domain" description="ANTAR" evidence="4">
    <location>
        <begin position="141"/>
        <end position="203"/>
    </location>
</feature>
<dbReference type="GO" id="GO:0003723">
    <property type="term" value="F:RNA binding"/>
    <property type="evidence" value="ECO:0007669"/>
    <property type="project" value="InterPro"/>
</dbReference>
<dbReference type="Gene3D" id="3.30.450.40">
    <property type="match status" value="1"/>
</dbReference>
<evidence type="ECO:0000259" key="4">
    <source>
        <dbReference type="PROSITE" id="PS50921"/>
    </source>
</evidence>
<evidence type="ECO:0000256" key="2">
    <source>
        <dbReference type="ARBA" id="ARBA00023163"/>
    </source>
</evidence>
<dbReference type="Gene3D" id="1.10.10.10">
    <property type="entry name" value="Winged helix-like DNA-binding domain superfamily/Winged helix DNA-binding domain"/>
    <property type="match status" value="1"/>
</dbReference>
<dbReference type="OrthoDB" id="4694899at2"/>
<dbReference type="Gene3D" id="3.30.750.24">
    <property type="entry name" value="STAS domain"/>
    <property type="match status" value="1"/>
</dbReference>
<dbReference type="RefSeq" id="WP_084425103.1">
    <property type="nucleotide sequence ID" value="NZ_FWXV01000001.1"/>
</dbReference>
<keyword evidence="6" id="KW-1185">Reference proteome</keyword>
<evidence type="ECO:0000313" key="5">
    <source>
        <dbReference type="EMBL" id="SMC66883.1"/>
    </source>
</evidence>
<dbReference type="InterPro" id="IPR005561">
    <property type="entry name" value="ANTAR"/>
</dbReference>
<evidence type="ECO:0000259" key="3">
    <source>
        <dbReference type="PROSITE" id="PS50801"/>
    </source>
</evidence>
<sequence>MAGQGQSIASTSNPRITTEWRSDVMAVVLHVRGDIDADGSRTVDHHLRTRIPVDARYVVADLDMVGSIGGPGVRTLIEHAARLSRAGRRLLVVASNAHVRRAVDVPFRYDSLPLAMAACKGPGEVEEHHVESPPENSAGEMTELRQEISGLRAAVRTRPVVAHAVGIIQERYHLPDGESAFDVLNGSAQRHNLGLYTLAKAVLGTPAPQGTTWFPGRTRRPAPSLSFAQLRRDQIRNRSAVLKALVDAASYYMQSTAAALHLVDEPAGVLRLELSSKTSPALTDYLVGAEEPASSVTARAVIADVAAETDLACRDVLLNAGIQAVQSTPLCTDENQLMGVVTTYHAQSGLVPTKLQCARLDHAATEVATWLEWHNRTVLRDALEHLHAHAR</sequence>
<accession>A0A1W2B1P0</accession>
<dbReference type="SMART" id="SM01012">
    <property type="entry name" value="ANTAR"/>
    <property type="match status" value="1"/>
</dbReference>
<feature type="domain" description="STAS" evidence="3">
    <location>
        <begin position="27"/>
        <end position="104"/>
    </location>
</feature>
<dbReference type="PROSITE" id="PS50921">
    <property type="entry name" value="ANTAR"/>
    <property type="match status" value="1"/>
</dbReference>
<name>A0A1W2B1P0_KIBAR</name>
<dbReference type="AlphaFoldDB" id="A0A1W2B1P0"/>
<dbReference type="InterPro" id="IPR036513">
    <property type="entry name" value="STAS_dom_sf"/>
</dbReference>
<protein>
    <submittedName>
        <fullName evidence="5">Anti-anti-sigma factor</fullName>
    </submittedName>
</protein>
<evidence type="ECO:0000256" key="1">
    <source>
        <dbReference type="ARBA" id="ARBA00023015"/>
    </source>
</evidence>
<keyword evidence="2" id="KW-0804">Transcription</keyword>
<evidence type="ECO:0000313" key="6">
    <source>
        <dbReference type="Proteomes" id="UP000192674"/>
    </source>
</evidence>
<dbReference type="Pfam" id="PF01740">
    <property type="entry name" value="STAS"/>
    <property type="match status" value="1"/>
</dbReference>
<dbReference type="InterPro" id="IPR036388">
    <property type="entry name" value="WH-like_DNA-bd_sf"/>
</dbReference>
<gene>
    <name evidence="5" type="ORF">SAMN05661093_01361</name>
</gene>
<dbReference type="InterPro" id="IPR002645">
    <property type="entry name" value="STAS_dom"/>
</dbReference>
<dbReference type="EMBL" id="FWXV01000001">
    <property type="protein sequence ID" value="SMC66883.1"/>
    <property type="molecule type" value="Genomic_DNA"/>
</dbReference>
<dbReference type="Proteomes" id="UP000192674">
    <property type="component" value="Unassembled WGS sequence"/>
</dbReference>
<dbReference type="CDD" id="cd07043">
    <property type="entry name" value="STAS_anti-anti-sigma_factors"/>
    <property type="match status" value="1"/>
</dbReference>
<dbReference type="PROSITE" id="PS50801">
    <property type="entry name" value="STAS"/>
    <property type="match status" value="1"/>
</dbReference>
<dbReference type="SUPFAM" id="SSF52091">
    <property type="entry name" value="SpoIIaa-like"/>
    <property type="match status" value="1"/>
</dbReference>
<dbReference type="SUPFAM" id="SSF55781">
    <property type="entry name" value="GAF domain-like"/>
    <property type="match status" value="1"/>
</dbReference>
<dbReference type="InterPro" id="IPR029016">
    <property type="entry name" value="GAF-like_dom_sf"/>
</dbReference>
<reference evidence="5 6" key="1">
    <citation type="submission" date="2017-04" db="EMBL/GenBank/DDBJ databases">
        <authorList>
            <person name="Afonso C.L."/>
            <person name="Miller P.J."/>
            <person name="Scott M.A."/>
            <person name="Spackman E."/>
            <person name="Goraichik I."/>
            <person name="Dimitrov K.M."/>
            <person name="Suarez D.L."/>
            <person name="Swayne D.E."/>
        </authorList>
    </citation>
    <scope>NUCLEOTIDE SEQUENCE [LARGE SCALE GENOMIC DNA]</scope>
    <source>
        <strain evidence="5 6">DSM 43828</strain>
    </source>
</reference>